<sequence>MKKMIVMFDGECLLCQRAVQFILKRDQNGNIHFASLQSEIGRKILSQYDQNPTGNQSMIFIENGKLYEKSTAALRIAKKLSHLWPICYVFILLPKSLRDGMYDFVAKHRYHLFGKSTTCVIPKPEWKSRFMEEEE</sequence>
<name>A0AAJ1SXY0_9BACI</name>
<dbReference type="PANTHER" id="PTHR33639:SF2">
    <property type="entry name" value="DUF393 DOMAIN-CONTAINING PROTEIN"/>
    <property type="match status" value="1"/>
</dbReference>
<dbReference type="PANTHER" id="PTHR33639">
    <property type="entry name" value="THIOL-DISULFIDE OXIDOREDUCTASE DCC"/>
    <property type="match status" value="1"/>
</dbReference>
<dbReference type="AlphaFoldDB" id="A0AAJ1SXY0"/>
<evidence type="ECO:0000313" key="1">
    <source>
        <dbReference type="EMBL" id="MDQ0214883.1"/>
    </source>
</evidence>
<dbReference type="Proteomes" id="UP001237207">
    <property type="component" value="Unassembled WGS sequence"/>
</dbReference>
<reference evidence="1" key="1">
    <citation type="submission" date="2023-07" db="EMBL/GenBank/DDBJ databases">
        <title>Genomic Encyclopedia of Type Strains, Phase IV (KMG-IV): sequencing the most valuable type-strain genomes for metagenomic binning, comparative biology and taxonomic classification.</title>
        <authorList>
            <person name="Goeker M."/>
        </authorList>
    </citation>
    <scope>NUCLEOTIDE SEQUENCE</scope>
    <source>
        <strain evidence="1">DSM 23947</strain>
    </source>
</reference>
<dbReference type="EMBL" id="JAUSUC010000011">
    <property type="protein sequence ID" value="MDQ0214883.1"/>
    <property type="molecule type" value="Genomic_DNA"/>
</dbReference>
<dbReference type="Pfam" id="PF04134">
    <property type="entry name" value="DCC1-like"/>
    <property type="match status" value="1"/>
</dbReference>
<dbReference type="GO" id="GO:0015035">
    <property type="term" value="F:protein-disulfide reductase activity"/>
    <property type="evidence" value="ECO:0007669"/>
    <property type="project" value="InterPro"/>
</dbReference>
<protein>
    <submittedName>
        <fullName evidence="1">DCC family thiol-disulfide oxidoreductase YuxK</fullName>
    </submittedName>
</protein>
<accession>A0AAJ1SXY0</accession>
<gene>
    <name evidence="1" type="ORF">J2S13_001280</name>
</gene>
<organism evidence="1 2">
    <name type="scientific">Oikeobacillus pervagus</name>
    <dbReference type="NCBI Taxonomy" id="1325931"/>
    <lineage>
        <taxon>Bacteria</taxon>
        <taxon>Bacillati</taxon>
        <taxon>Bacillota</taxon>
        <taxon>Bacilli</taxon>
        <taxon>Bacillales</taxon>
        <taxon>Bacillaceae</taxon>
        <taxon>Oikeobacillus</taxon>
    </lineage>
</organism>
<evidence type="ECO:0000313" key="2">
    <source>
        <dbReference type="Proteomes" id="UP001237207"/>
    </source>
</evidence>
<comment type="caution">
    <text evidence="1">The sequence shown here is derived from an EMBL/GenBank/DDBJ whole genome shotgun (WGS) entry which is preliminary data.</text>
</comment>
<dbReference type="InterPro" id="IPR007263">
    <property type="entry name" value="DCC1-like"/>
</dbReference>
<keyword evidence="2" id="KW-1185">Reference proteome</keyword>
<proteinExistence type="predicted"/>
<dbReference type="InterPro" id="IPR052927">
    <property type="entry name" value="DCC_oxidoreductase"/>
</dbReference>